<dbReference type="Pfam" id="PF00106">
    <property type="entry name" value="adh_short"/>
    <property type="match status" value="1"/>
</dbReference>
<dbReference type="GO" id="GO:0048038">
    <property type="term" value="F:quinone binding"/>
    <property type="evidence" value="ECO:0007669"/>
    <property type="project" value="TreeGrafter"/>
</dbReference>
<gene>
    <name evidence="4" type="ORF">BD310DRAFT_922339</name>
</gene>
<dbReference type="CDD" id="cd05233">
    <property type="entry name" value="SDR_c"/>
    <property type="match status" value="1"/>
</dbReference>
<keyword evidence="2" id="KW-0521">NADP</keyword>
<dbReference type="PANTHER" id="PTHR42760">
    <property type="entry name" value="SHORT-CHAIN DEHYDROGENASES/REDUCTASES FAMILY MEMBER"/>
    <property type="match status" value="1"/>
</dbReference>
<dbReference type="PRINTS" id="PR00081">
    <property type="entry name" value="GDHRDH"/>
</dbReference>
<dbReference type="EMBL" id="ML145103">
    <property type="protein sequence ID" value="TBU60634.1"/>
    <property type="molecule type" value="Genomic_DNA"/>
</dbReference>
<dbReference type="InterPro" id="IPR036291">
    <property type="entry name" value="NAD(P)-bd_dom_sf"/>
</dbReference>
<dbReference type="PANTHER" id="PTHR42760:SF121">
    <property type="entry name" value="3-OXOACYL-(ACYL-CARRIER-PROTEIN) REDUCTASE"/>
    <property type="match status" value="1"/>
</dbReference>
<dbReference type="Gene3D" id="3.40.50.720">
    <property type="entry name" value="NAD(P)-binding Rossmann-like Domain"/>
    <property type="match status" value="1"/>
</dbReference>
<dbReference type="AlphaFoldDB" id="A0A4Q9P1H3"/>
<dbReference type="GO" id="GO:0006633">
    <property type="term" value="P:fatty acid biosynthetic process"/>
    <property type="evidence" value="ECO:0007669"/>
    <property type="project" value="TreeGrafter"/>
</dbReference>
<dbReference type="OMA" id="MMATNDD"/>
<dbReference type="STRING" id="114155.A0A4Q9P1H3"/>
<accession>A0A4Q9P1H3</accession>
<keyword evidence="5" id="KW-1185">Reference proteome</keyword>
<evidence type="ECO:0000313" key="5">
    <source>
        <dbReference type="Proteomes" id="UP000292082"/>
    </source>
</evidence>
<dbReference type="GO" id="GO:0016616">
    <property type="term" value="F:oxidoreductase activity, acting on the CH-OH group of donors, NAD or NADP as acceptor"/>
    <property type="evidence" value="ECO:0007669"/>
    <property type="project" value="TreeGrafter"/>
</dbReference>
<reference evidence="4 5" key="1">
    <citation type="submission" date="2019-01" db="EMBL/GenBank/DDBJ databases">
        <title>Draft genome sequences of three monokaryotic isolates of the white-rot basidiomycete fungus Dichomitus squalens.</title>
        <authorList>
            <consortium name="DOE Joint Genome Institute"/>
            <person name="Lopez S.C."/>
            <person name="Andreopoulos B."/>
            <person name="Pangilinan J."/>
            <person name="Lipzen A."/>
            <person name="Riley R."/>
            <person name="Ahrendt S."/>
            <person name="Ng V."/>
            <person name="Barry K."/>
            <person name="Daum C."/>
            <person name="Grigoriev I.V."/>
            <person name="Hilden K.S."/>
            <person name="Makela M.R."/>
            <person name="de Vries R.P."/>
        </authorList>
    </citation>
    <scope>NUCLEOTIDE SEQUENCE [LARGE SCALE GENOMIC DNA]</scope>
    <source>
        <strain evidence="4 5">CBS 464.89</strain>
    </source>
</reference>
<dbReference type="SUPFAM" id="SSF51735">
    <property type="entry name" value="NAD(P)-binding Rossmann-fold domains"/>
    <property type="match status" value="1"/>
</dbReference>
<protein>
    <submittedName>
        <fullName evidence="4">NAD(P)-binding protein</fullName>
    </submittedName>
</protein>
<sequence length="261" mass="27153">MDGITAPSPRVAIVTGAAQGLGEAIALRLADDGFDVAVAGSTRNPERLDAVVASIMAKGRRAIAITGDVSREADIVSLVEKTVSELGGVDVMVANAAIFRQTSLVDLTVEEWDEHLGVNARSVMLCFKHAARQMIRQGRGGRIIAIGSTSSKKGHISVSAYAASKFAIRGLAQCAALELRKYNITVNTVAPGSIATKMTVHPDDEVNGGPCSTMHKNAHVPLDTPVGHPSDVAALVSYVAGPESGFLTGQCIGINGGYHLD</sequence>
<evidence type="ECO:0000256" key="3">
    <source>
        <dbReference type="RuleBase" id="RU000363"/>
    </source>
</evidence>
<dbReference type="PRINTS" id="PR00080">
    <property type="entry name" value="SDRFAMILY"/>
</dbReference>
<dbReference type="FunFam" id="3.40.50.720:FF:000084">
    <property type="entry name" value="Short-chain dehydrogenase reductase"/>
    <property type="match status" value="1"/>
</dbReference>
<dbReference type="InterPro" id="IPR020904">
    <property type="entry name" value="Sc_DH/Rdtase_CS"/>
</dbReference>
<organism evidence="4 5">
    <name type="scientific">Dichomitus squalens</name>
    <dbReference type="NCBI Taxonomy" id="114155"/>
    <lineage>
        <taxon>Eukaryota</taxon>
        <taxon>Fungi</taxon>
        <taxon>Dikarya</taxon>
        <taxon>Basidiomycota</taxon>
        <taxon>Agaricomycotina</taxon>
        <taxon>Agaricomycetes</taxon>
        <taxon>Polyporales</taxon>
        <taxon>Polyporaceae</taxon>
        <taxon>Dichomitus</taxon>
    </lineage>
</organism>
<name>A0A4Q9P1H3_9APHY</name>
<evidence type="ECO:0000313" key="4">
    <source>
        <dbReference type="EMBL" id="TBU60634.1"/>
    </source>
</evidence>
<comment type="similarity">
    <text evidence="1 3">Belongs to the short-chain dehydrogenases/reductases (SDR) family.</text>
</comment>
<evidence type="ECO:0000256" key="2">
    <source>
        <dbReference type="ARBA" id="ARBA00022857"/>
    </source>
</evidence>
<evidence type="ECO:0000256" key="1">
    <source>
        <dbReference type="ARBA" id="ARBA00006484"/>
    </source>
</evidence>
<dbReference type="InterPro" id="IPR002347">
    <property type="entry name" value="SDR_fam"/>
</dbReference>
<proteinExistence type="inferred from homology"/>
<dbReference type="Proteomes" id="UP000292082">
    <property type="component" value="Unassembled WGS sequence"/>
</dbReference>
<dbReference type="PROSITE" id="PS00061">
    <property type="entry name" value="ADH_SHORT"/>
    <property type="match status" value="1"/>
</dbReference>